<protein>
    <submittedName>
        <fullName evidence="2">Uncharacterized protein</fullName>
    </submittedName>
</protein>
<dbReference type="EMBL" id="CP013235">
    <property type="protein sequence ID" value="AMP09037.1"/>
    <property type="molecule type" value="Genomic_DNA"/>
</dbReference>
<dbReference type="AlphaFoldDB" id="A0A127PMX6"/>
<accession>A0A127PMX6</accession>
<keyword evidence="3" id="KW-1185">Reference proteome</keyword>
<dbReference type="Proteomes" id="UP000071778">
    <property type="component" value="Chromosome"/>
</dbReference>
<feature type="compositionally biased region" description="Polar residues" evidence="1">
    <location>
        <begin position="59"/>
        <end position="68"/>
    </location>
</feature>
<organism evidence="2 3">
    <name type="scientific">Collimonas arenae</name>
    <dbReference type="NCBI Taxonomy" id="279058"/>
    <lineage>
        <taxon>Bacteria</taxon>
        <taxon>Pseudomonadati</taxon>
        <taxon>Pseudomonadota</taxon>
        <taxon>Betaproteobacteria</taxon>
        <taxon>Burkholderiales</taxon>
        <taxon>Oxalobacteraceae</taxon>
        <taxon>Collimonas</taxon>
    </lineage>
</organism>
<dbReference type="RefSeq" id="WP_156477069.1">
    <property type="nucleotide sequence ID" value="NZ_CP013233.1"/>
</dbReference>
<reference evidence="2 3" key="1">
    <citation type="submission" date="2015-11" db="EMBL/GenBank/DDBJ databases">
        <title>Exploring the genomic traits of fungus-feeding bacterial genus Collimonas.</title>
        <authorList>
            <person name="Song C."/>
            <person name="Schmidt R."/>
            <person name="de Jager V."/>
            <person name="Krzyzanowska D."/>
            <person name="Jongedijk E."/>
            <person name="Cankar K."/>
            <person name="Beekwilder J."/>
            <person name="van Veen A."/>
            <person name="de Boer W."/>
            <person name="van Veen J.A."/>
            <person name="Garbeva P."/>
        </authorList>
    </citation>
    <scope>NUCLEOTIDE SEQUENCE [LARGE SCALE GENOMIC DNA]</scope>
    <source>
        <strain evidence="2 3">Ter282</strain>
    </source>
</reference>
<gene>
    <name evidence="2" type="ORF">CAter282_1245</name>
</gene>
<evidence type="ECO:0000313" key="2">
    <source>
        <dbReference type="EMBL" id="AMP09037.1"/>
    </source>
</evidence>
<evidence type="ECO:0000313" key="3">
    <source>
        <dbReference type="Proteomes" id="UP000071778"/>
    </source>
</evidence>
<proteinExistence type="predicted"/>
<evidence type="ECO:0000256" key="1">
    <source>
        <dbReference type="SAM" id="MobiDB-lite"/>
    </source>
</evidence>
<sequence>MVENESPLHPFIAAILPQFDPVSRLSRPSSSLPPSPTVWQAPVSSAKSPEVIPRPSDATPHQETTGPS</sequence>
<feature type="region of interest" description="Disordered" evidence="1">
    <location>
        <begin position="22"/>
        <end position="68"/>
    </location>
</feature>
<dbReference type="PATRIC" id="fig|279058.17.peg.1331"/>
<name>A0A127PMX6_9BURK</name>